<comment type="caution">
    <text evidence="3">The sequence shown here is derived from an EMBL/GenBank/DDBJ whole genome shotgun (WGS) entry which is preliminary data.</text>
</comment>
<dbReference type="CDD" id="cd00048">
    <property type="entry name" value="DSRM_SF"/>
    <property type="match status" value="1"/>
</dbReference>
<accession>A0AAV7ZSF5</accession>
<feature type="region of interest" description="Disordered" evidence="1">
    <location>
        <begin position="321"/>
        <end position="359"/>
    </location>
</feature>
<evidence type="ECO:0000256" key="1">
    <source>
        <dbReference type="SAM" id="MobiDB-lite"/>
    </source>
</evidence>
<sequence length="448" mass="51918">MIPQTQLHTQPKSTKIEQPFSLRVVVLIDCQIVFKQILICDNSSQTFTEILSIINNRWDPRPRIYDTIELNTITNKHFFQYSLKDAVVSCCRANEIIVICNLKEYLNYLNNDPPKVLLLSIENNNQINSNHKSVHPKKKKKKSNEKSEFVTEFIEELYLGHVSDISNEKEYLKSSLSKTTNDKNIDIEDTSINNYCLQNPNSEKKLNKKKTISSNIKIHFYDILNKFAIRQGSKPPTYKLQLMNKIIPNSRIIATSIFLINNNIVKKTGIGLSKELAKSKAAYNICLELVNLKIISSLACLFDEKCTERIKFLQSPYFGHDNENEDEDENDNDNENENNINTNNTNTKNVNDNIKKKSNYNPNLNYNKKNWKGNKEPYQILFEFAQKGNWTPININYEKKNQLFICEIEISNINNRQYSISSPQSSKILAKQDASLKMLNTLGFYFIL</sequence>
<evidence type="ECO:0000259" key="2">
    <source>
        <dbReference type="Pfam" id="PF00035"/>
    </source>
</evidence>
<dbReference type="Gene3D" id="3.30.160.20">
    <property type="match status" value="1"/>
</dbReference>
<name>A0AAV7ZSF5_9EUKA</name>
<dbReference type="InterPro" id="IPR014720">
    <property type="entry name" value="dsRBD_dom"/>
</dbReference>
<dbReference type="Pfam" id="PF00035">
    <property type="entry name" value="dsrm"/>
    <property type="match status" value="1"/>
</dbReference>
<dbReference type="SUPFAM" id="SSF54768">
    <property type="entry name" value="dsRNA-binding domain-like"/>
    <property type="match status" value="2"/>
</dbReference>
<dbReference type="Proteomes" id="UP001146793">
    <property type="component" value="Unassembled WGS sequence"/>
</dbReference>
<evidence type="ECO:0000313" key="3">
    <source>
        <dbReference type="EMBL" id="KAJ3444869.1"/>
    </source>
</evidence>
<reference evidence="3" key="1">
    <citation type="submission" date="2022-08" db="EMBL/GenBank/DDBJ databases">
        <title>Novel sulphate-reducing endosymbionts in the free-living metamonad Anaeramoeba.</title>
        <authorList>
            <person name="Jerlstrom-Hultqvist J."/>
            <person name="Cepicka I."/>
            <person name="Gallot-Lavallee L."/>
            <person name="Salas-Leiva D."/>
            <person name="Curtis B.A."/>
            <person name="Zahonova K."/>
            <person name="Pipaliya S."/>
            <person name="Dacks J."/>
            <person name="Roger A.J."/>
        </authorList>
    </citation>
    <scope>NUCLEOTIDE SEQUENCE</scope>
    <source>
        <strain evidence="3">Busselton2</strain>
    </source>
</reference>
<evidence type="ECO:0000313" key="4">
    <source>
        <dbReference type="Proteomes" id="UP001146793"/>
    </source>
</evidence>
<dbReference type="EMBL" id="JANTQA010000023">
    <property type="protein sequence ID" value="KAJ3444869.1"/>
    <property type="molecule type" value="Genomic_DNA"/>
</dbReference>
<dbReference type="AlphaFoldDB" id="A0AAV7ZSF5"/>
<feature type="compositionally biased region" description="Acidic residues" evidence="1">
    <location>
        <begin position="323"/>
        <end position="336"/>
    </location>
</feature>
<feature type="domain" description="DRBM" evidence="2">
    <location>
        <begin position="377"/>
        <end position="442"/>
    </location>
</feature>
<organism evidence="3 4">
    <name type="scientific">Anaeramoeba flamelloides</name>
    <dbReference type="NCBI Taxonomy" id="1746091"/>
    <lineage>
        <taxon>Eukaryota</taxon>
        <taxon>Metamonada</taxon>
        <taxon>Anaeramoebidae</taxon>
        <taxon>Anaeramoeba</taxon>
    </lineage>
</organism>
<feature type="compositionally biased region" description="Low complexity" evidence="1">
    <location>
        <begin position="337"/>
        <end position="352"/>
    </location>
</feature>
<gene>
    <name evidence="3" type="ORF">M0812_10730</name>
</gene>
<proteinExistence type="predicted"/>
<protein>
    <recommendedName>
        <fullName evidence="2">DRBM domain-containing protein</fullName>
    </recommendedName>
</protein>